<evidence type="ECO:0000256" key="1">
    <source>
        <dbReference type="ARBA" id="ARBA00004429"/>
    </source>
</evidence>
<dbReference type="Pfam" id="PF14849">
    <property type="entry name" value="YidC_periplas"/>
    <property type="match status" value="1"/>
</dbReference>
<comment type="caution">
    <text evidence="13">Lacks conserved residue(s) required for the propagation of feature annotation.</text>
</comment>
<gene>
    <name evidence="13" type="primary">yidC</name>
    <name evidence="16" type="ORF">C0187_05790</name>
</gene>
<keyword evidence="4 13" id="KW-0813">Transport</keyword>
<dbReference type="NCBIfam" id="TIGR03593">
    <property type="entry name" value="yidC_nterm"/>
    <property type="match status" value="1"/>
</dbReference>
<dbReference type="GO" id="GO:0005886">
    <property type="term" value="C:plasma membrane"/>
    <property type="evidence" value="ECO:0007669"/>
    <property type="project" value="UniProtKB-SubCell"/>
</dbReference>
<evidence type="ECO:0000256" key="2">
    <source>
        <dbReference type="ARBA" id="ARBA00010527"/>
    </source>
</evidence>
<dbReference type="InterPro" id="IPR038221">
    <property type="entry name" value="YidC_periplasmic_sf"/>
</dbReference>
<comment type="subcellular location">
    <subcellularLocation>
        <location evidence="1">Cell inner membrane</location>
        <topology evidence="1">Multi-pass membrane protein</topology>
    </subcellularLocation>
    <subcellularLocation>
        <location evidence="13">Cell membrane</location>
        <topology evidence="13">Multi-pass membrane protein</topology>
    </subcellularLocation>
</comment>
<dbReference type="RefSeq" id="WP_424605645.1">
    <property type="nucleotide sequence ID" value="NZ_JBNAVA010000006.1"/>
</dbReference>
<dbReference type="NCBIfam" id="TIGR03592">
    <property type="entry name" value="yidC_oxa1_cterm"/>
    <property type="match status" value="1"/>
</dbReference>
<keyword evidence="6 13" id="KW-0812">Transmembrane</keyword>
<evidence type="ECO:0000256" key="12">
    <source>
        <dbReference type="ARBA" id="ARBA00033342"/>
    </source>
</evidence>
<keyword evidence="5 13" id="KW-1003">Cell membrane</keyword>
<dbReference type="AlphaFoldDB" id="A0A2J6WIP7"/>
<dbReference type="EMBL" id="PNIN01000056">
    <property type="protein sequence ID" value="PMP70252.1"/>
    <property type="molecule type" value="Genomic_DNA"/>
</dbReference>
<dbReference type="CDD" id="cd19961">
    <property type="entry name" value="EcYidC-like_peri"/>
    <property type="match status" value="1"/>
</dbReference>
<keyword evidence="9 13" id="KW-0472">Membrane</keyword>
<evidence type="ECO:0000256" key="9">
    <source>
        <dbReference type="ARBA" id="ARBA00023136"/>
    </source>
</evidence>
<feature type="transmembrane region" description="Helical" evidence="13">
    <location>
        <begin position="462"/>
        <end position="486"/>
    </location>
</feature>
<dbReference type="CDD" id="cd20070">
    <property type="entry name" value="5TM_YidC_Alb3"/>
    <property type="match status" value="1"/>
</dbReference>
<organism evidence="16 17">
    <name type="scientific">Calditerrivibrio nitroreducens</name>
    <dbReference type="NCBI Taxonomy" id="477976"/>
    <lineage>
        <taxon>Bacteria</taxon>
        <taxon>Pseudomonadati</taxon>
        <taxon>Deferribacterota</taxon>
        <taxon>Deferribacteres</taxon>
        <taxon>Deferribacterales</taxon>
        <taxon>Calditerrivibrionaceae</taxon>
    </lineage>
</organism>
<comment type="caution">
    <text evidence="16">The sequence shown here is derived from an EMBL/GenBank/DDBJ whole genome shotgun (WGS) entry which is preliminary data.</text>
</comment>
<evidence type="ECO:0000256" key="5">
    <source>
        <dbReference type="ARBA" id="ARBA00022475"/>
    </source>
</evidence>
<feature type="transmembrane region" description="Helical" evidence="13">
    <location>
        <begin position="392"/>
        <end position="413"/>
    </location>
</feature>
<evidence type="ECO:0000256" key="3">
    <source>
        <dbReference type="ARBA" id="ARBA00015325"/>
    </source>
</evidence>
<dbReference type="HAMAP" id="MF_01810">
    <property type="entry name" value="YidC_type1"/>
    <property type="match status" value="1"/>
</dbReference>
<evidence type="ECO:0000256" key="6">
    <source>
        <dbReference type="ARBA" id="ARBA00022692"/>
    </source>
</evidence>
<evidence type="ECO:0000256" key="4">
    <source>
        <dbReference type="ARBA" id="ARBA00022448"/>
    </source>
</evidence>
<evidence type="ECO:0000313" key="17">
    <source>
        <dbReference type="Proteomes" id="UP000242881"/>
    </source>
</evidence>
<dbReference type="InterPro" id="IPR028055">
    <property type="entry name" value="YidC/Oxa/ALB_C"/>
</dbReference>
<sequence length="504" mass="57202">MDKRTVLAVAISIIILLAYQFFFAPAPMPVAQDNAATLSKEKDNVASKSEVKTISNITTKSKSIEVEKVSNGFVEIYFDKHSGNINKVSVVKYLDKKLPIVTFKNDNDNYMKVLDGYGDNYSMEIKEIDGKKIVIFSALQNNIGITKTYTIGKEGYLIDLNLKVSNNSDQTIKLDGSIDIGPGFGEGFEKSSYIFEGPIIYNGEKREEVAPGKVKDTVKLDAPKWIGYTTKYYLFAAIDGNLELGKIEKMGESAIVKGVKQIILNPKSTSDTKFNIYVGPKEYDLLKSFNLGLENSIDFGWFKFLAVPMLKFMLFIYSFTKNYGVAIIILTIIVKLLTYPLTIKSMTSMKKMQQIQPKLMEIKEKFKNDPQKMNTAMMELYRKHGVNPMGGCLPMIIQIPIFFALYKALLVSVELKGSPFIFWITDLSDKDPYYITPIIMGITMFIQQKMTPSTMDPMQQKIFLMMPVIFTFLFLNFPSGLVIYWLTNNILSIIQQYYINKKLT</sequence>
<name>A0A2J6WIP7_9BACT</name>
<evidence type="ECO:0000256" key="8">
    <source>
        <dbReference type="ARBA" id="ARBA00022989"/>
    </source>
</evidence>
<evidence type="ECO:0000256" key="7">
    <source>
        <dbReference type="ARBA" id="ARBA00022927"/>
    </source>
</evidence>
<dbReference type="GO" id="GO:0051205">
    <property type="term" value="P:protein insertion into membrane"/>
    <property type="evidence" value="ECO:0007669"/>
    <property type="project" value="TreeGrafter"/>
</dbReference>
<comment type="similarity">
    <text evidence="2 13">Belongs to the OXA1/ALB3/YidC family. Type 1 subfamily.</text>
</comment>
<keyword evidence="8 13" id="KW-1133">Transmembrane helix</keyword>
<comment type="subunit">
    <text evidence="13">Interacts with the Sec translocase complex via SecD. Specifically interacts with transmembrane segments of nascent integral membrane proteins during membrane integration.</text>
</comment>
<evidence type="ECO:0000259" key="14">
    <source>
        <dbReference type="Pfam" id="PF02096"/>
    </source>
</evidence>
<keyword evidence="10 13" id="KW-0143">Chaperone</keyword>
<comment type="function">
    <text evidence="13">Required for the insertion and/or proper folding and/or complex formation of integral membrane proteins into the membrane. Involved in integration of membrane proteins that insert both dependently and independently of the Sec translocase complex, as well as at least some lipoproteins. Aids folding of multispanning membrane proteins.</text>
</comment>
<dbReference type="InterPro" id="IPR047196">
    <property type="entry name" value="YidC_ALB_C"/>
</dbReference>
<dbReference type="GO" id="GO:0015031">
    <property type="term" value="P:protein transport"/>
    <property type="evidence" value="ECO:0007669"/>
    <property type="project" value="UniProtKB-KW"/>
</dbReference>
<dbReference type="InterPro" id="IPR001708">
    <property type="entry name" value="YidC/ALB3/OXA1/COX18"/>
</dbReference>
<evidence type="ECO:0000259" key="15">
    <source>
        <dbReference type="Pfam" id="PF14849"/>
    </source>
</evidence>
<dbReference type="InterPro" id="IPR019998">
    <property type="entry name" value="Membr_insert_YidC"/>
</dbReference>
<feature type="transmembrane region" description="Helical" evidence="13">
    <location>
        <begin position="323"/>
        <end position="343"/>
    </location>
</feature>
<dbReference type="Gene3D" id="2.70.98.90">
    <property type="match status" value="1"/>
</dbReference>
<dbReference type="GO" id="GO:0032977">
    <property type="term" value="F:membrane insertase activity"/>
    <property type="evidence" value="ECO:0007669"/>
    <property type="project" value="InterPro"/>
</dbReference>
<feature type="domain" description="Membrane insertase YidC/Oxa/ALB C-terminal" evidence="14">
    <location>
        <begin position="323"/>
        <end position="501"/>
    </location>
</feature>
<protein>
    <recommendedName>
        <fullName evidence="3 13">Membrane protein insertase YidC</fullName>
    </recommendedName>
    <alternativeName>
        <fullName evidence="12 13">Foldase YidC</fullName>
    </alternativeName>
    <alternativeName>
        <fullName evidence="11 13">Membrane integrase YidC</fullName>
    </alternativeName>
    <alternativeName>
        <fullName evidence="13">Membrane protein YidC</fullName>
    </alternativeName>
</protein>
<proteinExistence type="inferred from homology"/>
<dbReference type="PRINTS" id="PR01900">
    <property type="entry name" value="YIDCPROTEIN"/>
</dbReference>
<dbReference type="PANTHER" id="PTHR12428:SF65">
    <property type="entry name" value="CYTOCHROME C OXIDASE ASSEMBLY PROTEIN COX18, MITOCHONDRIAL"/>
    <property type="match status" value="1"/>
</dbReference>
<feature type="domain" description="Membrane insertase YidC N-terminal" evidence="15">
    <location>
        <begin position="70"/>
        <end position="311"/>
    </location>
</feature>
<keyword evidence="7 13" id="KW-0653">Protein transport</keyword>
<dbReference type="Pfam" id="PF02096">
    <property type="entry name" value="60KD_IMP"/>
    <property type="match status" value="1"/>
</dbReference>
<dbReference type="Proteomes" id="UP000242881">
    <property type="component" value="Unassembled WGS sequence"/>
</dbReference>
<evidence type="ECO:0000313" key="16">
    <source>
        <dbReference type="EMBL" id="PMP70252.1"/>
    </source>
</evidence>
<evidence type="ECO:0000256" key="10">
    <source>
        <dbReference type="ARBA" id="ARBA00023186"/>
    </source>
</evidence>
<dbReference type="PRINTS" id="PR00701">
    <property type="entry name" value="60KDINNERMP"/>
</dbReference>
<dbReference type="InterPro" id="IPR028053">
    <property type="entry name" value="Membr_insert_YidC_N"/>
</dbReference>
<dbReference type="PANTHER" id="PTHR12428">
    <property type="entry name" value="OXA1"/>
    <property type="match status" value="1"/>
</dbReference>
<evidence type="ECO:0000256" key="13">
    <source>
        <dbReference type="HAMAP-Rule" id="MF_01810"/>
    </source>
</evidence>
<evidence type="ECO:0000256" key="11">
    <source>
        <dbReference type="ARBA" id="ARBA00033245"/>
    </source>
</evidence>
<accession>A0A2J6WIP7</accession>
<reference evidence="16 17" key="1">
    <citation type="submission" date="2018-01" db="EMBL/GenBank/DDBJ databases">
        <title>Metagenomic assembled genomes from two thermal pools in the Uzon Caldera, Kamchatka, Russia.</title>
        <authorList>
            <person name="Wilkins L."/>
            <person name="Ettinger C."/>
        </authorList>
    </citation>
    <scope>NUCLEOTIDE SEQUENCE [LARGE SCALE GENOMIC DNA]</scope>
    <source>
        <strain evidence="16">ZAV-05</strain>
    </source>
</reference>